<name>A0A0S7B6B9_9CHLR</name>
<evidence type="ECO:0000313" key="1">
    <source>
        <dbReference type="EMBL" id="GAP12687.1"/>
    </source>
</evidence>
<keyword evidence="2" id="KW-1185">Reference proteome</keyword>
<organism evidence="1">
    <name type="scientific">Longilinea arvoryzae</name>
    <dbReference type="NCBI Taxonomy" id="360412"/>
    <lineage>
        <taxon>Bacteria</taxon>
        <taxon>Bacillati</taxon>
        <taxon>Chloroflexota</taxon>
        <taxon>Anaerolineae</taxon>
        <taxon>Anaerolineales</taxon>
        <taxon>Anaerolineaceae</taxon>
        <taxon>Longilinea</taxon>
    </lineage>
</organism>
<evidence type="ECO:0000313" key="2">
    <source>
        <dbReference type="Proteomes" id="UP000055060"/>
    </source>
</evidence>
<proteinExistence type="predicted"/>
<dbReference type="EMBL" id="DF967972">
    <property type="protein sequence ID" value="GAP12687.1"/>
    <property type="molecule type" value="Genomic_DNA"/>
</dbReference>
<dbReference type="AlphaFoldDB" id="A0A0S7B6B9"/>
<accession>A0A0S7B6B9</accession>
<protein>
    <submittedName>
        <fullName evidence="1">Uncharacterized protein</fullName>
    </submittedName>
</protein>
<sequence>MTSQVSNDGFAIGDEVLLVEKSITNEEQTVTGKVVEVREILGKTTYVVETGNGKRRVVGARQILRAE</sequence>
<dbReference type="Proteomes" id="UP000055060">
    <property type="component" value="Unassembled WGS sequence"/>
</dbReference>
<gene>
    <name evidence="1" type="ORF">LARV_00423</name>
</gene>
<dbReference type="RefSeq" id="WP_075072093.1">
    <property type="nucleotide sequence ID" value="NZ_DF967972.1"/>
</dbReference>
<reference evidence="1" key="1">
    <citation type="submission" date="2015-07" db="EMBL/GenBank/DDBJ databases">
        <title>Draft Genome Sequences of Anaerolinea thermolimosa IMO-1, Bellilinea caldifistulae GOMI-1, Leptolinea tardivitalis YMTK-2, Levilinea saccharolytica KIBI-1,Longilinea arvoryzae KOME-1, Previously Described as Members of the Anaerolineaceae (Chloroflexi).</title>
        <authorList>
            <person name="Sekiguchi Y."/>
            <person name="Ohashi A."/>
            <person name="Matsuura N."/>
            <person name="Tourlousse M.D."/>
        </authorList>
    </citation>
    <scope>NUCLEOTIDE SEQUENCE [LARGE SCALE GENOMIC DNA]</scope>
    <source>
        <strain evidence="1">KOME-1</strain>
    </source>
</reference>